<name>A0AAE1RYD7_9SOLA</name>
<evidence type="ECO:0000313" key="3">
    <source>
        <dbReference type="Proteomes" id="UP001291623"/>
    </source>
</evidence>
<evidence type="ECO:0000313" key="2">
    <source>
        <dbReference type="EMBL" id="KAK4360125.1"/>
    </source>
</evidence>
<comment type="caution">
    <text evidence="2">The sequence shown here is derived from an EMBL/GenBank/DDBJ whole genome shotgun (WGS) entry which is preliminary data.</text>
</comment>
<proteinExistence type="predicted"/>
<keyword evidence="3" id="KW-1185">Reference proteome</keyword>
<reference evidence="2" key="1">
    <citation type="submission" date="2023-12" db="EMBL/GenBank/DDBJ databases">
        <title>Genome assembly of Anisodus tanguticus.</title>
        <authorList>
            <person name="Wang Y.-J."/>
        </authorList>
    </citation>
    <scope>NUCLEOTIDE SEQUENCE</scope>
    <source>
        <strain evidence="2">KB-2021</strain>
        <tissue evidence="2">Leaf</tissue>
    </source>
</reference>
<protein>
    <submittedName>
        <fullName evidence="2">Uncharacterized protein</fullName>
    </submittedName>
</protein>
<gene>
    <name evidence="2" type="ORF">RND71_019077</name>
</gene>
<dbReference type="AlphaFoldDB" id="A0AAE1RYD7"/>
<feature type="region of interest" description="Disordered" evidence="1">
    <location>
        <begin position="1"/>
        <end position="32"/>
    </location>
</feature>
<sequence length="189" mass="20493">MEIVLQGGRRDSSAAMTEPTTRALGGREAPACGSASGRRAHASLLAGFDLEAFGHNPAHGSFAPAAFQPSAMTNCVNQRTLRYLLTDVPPRPNSPRQCLPPDRPAKRALGPKRGRCPLPIHGISKITLKVVVFHFRLSAPTYTTPLKSFHKVGLESSSTGSSFPGGGYASPFPWAWFRLDSRRGRWESR</sequence>
<accession>A0AAE1RYD7</accession>
<dbReference type="Proteomes" id="UP001291623">
    <property type="component" value="Unassembled WGS sequence"/>
</dbReference>
<evidence type="ECO:0000256" key="1">
    <source>
        <dbReference type="SAM" id="MobiDB-lite"/>
    </source>
</evidence>
<organism evidence="2 3">
    <name type="scientific">Anisodus tanguticus</name>
    <dbReference type="NCBI Taxonomy" id="243964"/>
    <lineage>
        <taxon>Eukaryota</taxon>
        <taxon>Viridiplantae</taxon>
        <taxon>Streptophyta</taxon>
        <taxon>Embryophyta</taxon>
        <taxon>Tracheophyta</taxon>
        <taxon>Spermatophyta</taxon>
        <taxon>Magnoliopsida</taxon>
        <taxon>eudicotyledons</taxon>
        <taxon>Gunneridae</taxon>
        <taxon>Pentapetalae</taxon>
        <taxon>asterids</taxon>
        <taxon>lamiids</taxon>
        <taxon>Solanales</taxon>
        <taxon>Solanaceae</taxon>
        <taxon>Solanoideae</taxon>
        <taxon>Hyoscyameae</taxon>
        <taxon>Anisodus</taxon>
    </lineage>
</organism>
<feature type="region of interest" description="Disordered" evidence="1">
    <location>
        <begin position="91"/>
        <end position="113"/>
    </location>
</feature>
<dbReference type="EMBL" id="JAVYJV010000010">
    <property type="protein sequence ID" value="KAK4360125.1"/>
    <property type="molecule type" value="Genomic_DNA"/>
</dbReference>